<dbReference type="InterPro" id="IPR013780">
    <property type="entry name" value="Glyco_hydro_b"/>
</dbReference>
<dbReference type="Proteomes" id="UP000522163">
    <property type="component" value="Unassembled WGS sequence"/>
</dbReference>
<dbReference type="PANTHER" id="PTHR43863">
    <property type="entry name" value="HYDROLASE, PUTATIVE (AFU_ORTHOLOGUE AFUA_1G03140)-RELATED"/>
    <property type="match status" value="1"/>
</dbReference>
<accession>A0A7W9SHB9</accession>
<dbReference type="EMBL" id="JACHHH010000013">
    <property type="protein sequence ID" value="MBB6042193.1"/>
    <property type="molecule type" value="Genomic_DNA"/>
</dbReference>
<dbReference type="Gene3D" id="3.20.20.80">
    <property type="entry name" value="Glycosidases"/>
    <property type="match status" value="1"/>
</dbReference>
<dbReference type="RefSeq" id="WP_183684691.1">
    <property type="nucleotide sequence ID" value="NZ_JACHHH010000013.1"/>
</dbReference>
<dbReference type="Gene3D" id="2.60.40.1180">
    <property type="entry name" value="Golgi alpha-mannosidase II"/>
    <property type="match status" value="2"/>
</dbReference>
<dbReference type="InterPro" id="IPR000322">
    <property type="entry name" value="Glyco_hydro_31_TIM"/>
</dbReference>
<keyword evidence="2 5" id="KW-0378">Hydrolase</keyword>
<sequence length="803" mass="92430">MEGIREGNQIRGKHFRFTVLTERLLRLEYSEKGCFVDGESQMAVNRSFPPAEFHWEEGKQGEGILRTKYLRLIYKGGAFSSENLRIFVSGDAGNTSALWHYGDKIESLKGTARTLDGIDGALPLSEGIVSRQLFSVLDDSKSMLYKDGNFFVREDSEAIDLYFFAYGTDYKTALKDFFHLTGDVPLLPRYTLGNWWSRYFVYSEESYLELMDRFQEENIPFQVAVIDMDWHITKVPEKYGTGWTGYSWNKDLFPDPPRFLKALKDRGMACTLNVHPADGVRAFEDCYPAFAEFMGVNQKEEEPVLFDLLDEQFREGYFRFVHHPMEKDGVDFWWIDWQQGENSGMKGLDPLWMLNHYHYEDNKGKNGEKRGLILSRYAGPGSHRYPIGFSGDTVISWESLDFQPYFTATASNIGYGWWSHDIGGHMWGVRDDSLFTRWVQLGVFSPIMRLHSTNNAFNGKEPWKYSRDAEAVSKNFLRLRKALVPYLYTMNYLAHVERRPLILPLYYEEKPWDGLYDYKNEYYFGTELLCAPITEKEDPVSGLGKVKAWLPEGRWVDFFTGEKLTGGRELELYRSLESIPVLAKEGTILPLDGREEGNAVDAPELMELHIFSGADGSFCLAEDEHEYADFRKEDWAFTRFSLRHESKGGSVEEVLHIFPVEGNENAFPKERLFLLHLRGVSSLEGLSLTYGDSELPAEAGDYLEEEDALLLSLPAWDGKESICLRYRYNQEKREAQENKLLQYRAFTLLQNAQISYDEKTRIFECFKDLGKKTRAEILGAVHSRCTSESLRGALVEILSASGV</sequence>
<feature type="domain" description="Glycoside hydrolase family 31 TIM barrel" evidence="3">
    <location>
        <begin position="185"/>
        <end position="490"/>
    </location>
</feature>
<evidence type="ECO:0000256" key="1">
    <source>
        <dbReference type="ARBA" id="ARBA00007806"/>
    </source>
</evidence>
<dbReference type="InterPro" id="IPR051816">
    <property type="entry name" value="Glycosyl_Hydrolase_31"/>
</dbReference>
<gene>
    <name evidence="5" type="ORF">HNQ46_002189</name>
</gene>
<dbReference type="Pfam" id="PF21365">
    <property type="entry name" value="Glyco_hydro_31_3rd"/>
    <property type="match status" value="1"/>
</dbReference>
<dbReference type="InterPro" id="IPR048395">
    <property type="entry name" value="Glyco_hydro_31_C"/>
</dbReference>
<comment type="caution">
    <text evidence="5">The sequence shown here is derived from an EMBL/GenBank/DDBJ whole genome shotgun (WGS) entry which is preliminary data.</text>
</comment>
<proteinExistence type="inferred from homology"/>
<keyword evidence="2" id="KW-0326">Glycosidase</keyword>
<dbReference type="GO" id="GO:0005975">
    <property type="term" value="P:carbohydrate metabolic process"/>
    <property type="evidence" value="ECO:0007669"/>
    <property type="project" value="InterPro"/>
</dbReference>
<evidence type="ECO:0000313" key="5">
    <source>
        <dbReference type="EMBL" id="MBB6042193.1"/>
    </source>
</evidence>
<dbReference type="SUPFAM" id="SSF51445">
    <property type="entry name" value="(Trans)glycosidases"/>
    <property type="match status" value="1"/>
</dbReference>
<dbReference type="CDD" id="cd06595">
    <property type="entry name" value="GH31_u1"/>
    <property type="match status" value="1"/>
</dbReference>
<reference evidence="5 6" key="1">
    <citation type="submission" date="2020-08" db="EMBL/GenBank/DDBJ databases">
        <title>Genomic Encyclopedia of Type Strains, Phase IV (KMG-IV): sequencing the most valuable type-strain genomes for metagenomic binning, comparative biology and taxonomic classification.</title>
        <authorList>
            <person name="Goeker M."/>
        </authorList>
    </citation>
    <scope>NUCLEOTIDE SEQUENCE [LARGE SCALE GENOMIC DNA]</scope>
    <source>
        <strain evidence="5 6">DSM 17245</strain>
    </source>
</reference>
<evidence type="ECO:0000259" key="3">
    <source>
        <dbReference type="Pfam" id="PF01055"/>
    </source>
</evidence>
<dbReference type="GO" id="GO:0004553">
    <property type="term" value="F:hydrolase activity, hydrolyzing O-glycosyl compounds"/>
    <property type="evidence" value="ECO:0007669"/>
    <property type="project" value="InterPro"/>
</dbReference>
<comment type="similarity">
    <text evidence="1 2">Belongs to the glycosyl hydrolase 31 family.</text>
</comment>
<dbReference type="SUPFAM" id="SSF51011">
    <property type="entry name" value="Glycosyl hydrolase domain"/>
    <property type="match status" value="1"/>
</dbReference>
<dbReference type="Pfam" id="PF01055">
    <property type="entry name" value="Glyco_hydro_31_2nd"/>
    <property type="match status" value="1"/>
</dbReference>
<dbReference type="PANTHER" id="PTHR43863:SF2">
    <property type="entry name" value="MALTASE-GLUCOAMYLASE"/>
    <property type="match status" value="1"/>
</dbReference>
<evidence type="ECO:0000259" key="4">
    <source>
        <dbReference type="Pfam" id="PF21365"/>
    </source>
</evidence>
<protein>
    <submittedName>
        <fullName evidence="5">Alpha-glucosidase (Family GH31 glycosyl hydrolase)</fullName>
    </submittedName>
</protein>
<dbReference type="AlphaFoldDB" id="A0A7W9SHB9"/>
<dbReference type="GeneID" id="85015702"/>
<name>A0A7W9SHB9_9FIRM</name>
<evidence type="ECO:0000256" key="2">
    <source>
        <dbReference type="RuleBase" id="RU361185"/>
    </source>
</evidence>
<evidence type="ECO:0000313" key="6">
    <source>
        <dbReference type="Proteomes" id="UP000522163"/>
    </source>
</evidence>
<organism evidence="5 6">
    <name type="scientific">Oribacterium sinus</name>
    <dbReference type="NCBI Taxonomy" id="237576"/>
    <lineage>
        <taxon>Bacteria</taxon>
        <taxon>Bacillati</taxon>
        <taxon>Bacillota</taxon>
        <taxon>Clostridia</taxon>
        <taxon>Lachnospirales</taxon>
        <taxon>Lachnospiraceae</taxon>
        <taxon>Oribacterium</taxon>
    </lineage>
</organism>
<feature type="domain" description="Glycosyl hydrolase family 31 C-terminal" evidence="4">
    <location>
        <begin position="500"/>
        <end position="589"/>
    </location>
</feature>
<dbReference type="InterPro" id="IPR017853">
    <property type="entry name" value="GH"/>
</dbReference>